<name>I7G5S4_MACFA</name>
<reference evidence="1" key="1">
    <citation type="journal article" date="2007" name="PLoS Biol.">
        <title>Rate of evolution in brain-expressed genes in humans and other primates.</title>
        <authorList>
            <person name="Wang H.-Y."/>
            <person name="Chien H.-C."/>
            <person name="Osada N."/>
            <person name="Hashimoto K."/>
            <person name="Sugano S."/>
            <person name="Gojobori T."/>
            <person name="Chou C.-K."/>
            <person name="Tsai S.-F."/>
            <person name="Wu C.-I."/>
            <person name="Shen C.-K.J."/>
        </authorList>
    </citation>
    <scope>NUCLEOTIDE SEQUENCE</scope>
</reference>
<proteinExistence type="evidence at transcript level"/>
<accession>I7G5S4</accession>
<dbReference type="EMBL" id="AB172514">
    <property type="protein sequence ID" value="BAE89576.1"/>
    <property type="molecule type" value="mRNA"/>
</dbReference>
<evidence type="ECO:0000313" key="1">
    <source>
        <dbReference type="EMBL" id="BAE89576.1"/>
    </source>
</evidence>
<organism evidence="1">
    <name type="scientific">Macaca fascicularis</name>
    <name type="common">Crab-eating macaque</name>
    <name type="synonym">Cynomolgus monkey</name>
    <dbReference type="NCBI Taxonomy" id="9541"/>
    <lineage>
        <taxon>Eukaryota</taxon>
        <taxon>Metazoa</taxon>
        <taxon>Chordata</taxon>
        <taxon>Craniata</taxon>
        <taxon>Vertebrata</taxon>
        <taxon>Euteleostomi</taxon>
        <taxon>Mammalia</taxon>
        <taxon>Eutheria</taxon>
        <taxon>Euarchontoglires</taxon>
        <taxon>Primates</taxon>
        <taxon>Haplorrhini</taxon>
        <taxon>Catarrhini</taxon>
        <taxon>Cercopithecidae</taxon>
        <taxon>Cercopithecinae</taxon>
        <taxon>Macaca</taxon>
    </lineage>
</organism>
<dbReference type="AlphaFoldDB" id="I7G5S4"/>
<sequence length="51" mass="5914">MPLFVDEMTVCVEQIQEFEKKKNNKNLLELISDYSKAAGCKAHIKKLIAFR</sequence>
<protein>
    <submittedName>
        <fullName evidence="1">Macaca fascicularis brain cDNA clone: QflA-18427, similar to human erythrocyte membrane protein band 4.1 (elliptocytosis 1,RH-linked) (EPB41), transcript variant 3, mRNA, RefSeq: NM_004437.2</fullName>
    </submittedName>
</protein>